<feature type="domain" description="BD-FAE-like" evidence="3">
    <location>
        <begin position="65"/>
        <end position="173"/>
    </location>
</feature>
<dbReference type="SUPFAM" id="SSF53474">
    <property type="entry name" value="alpha/beta-Hydrolases"/>
    <property type="match status" value="1"/>
</dbReference>
<feature type="signal peptide" evidence="2">
    <location>
        <begin position="1"/>
        <end position="20"/>
    </location>
</feature>
<keyword evidence="5" id="KW-1185">Reference proteome</keyword>
<protein>
    <submittedName>
        <fullName evidence="4">Alpha/beta hydrolase</fullName>
    </submittedName>
</protein>
<evidence type="ECO:0000313" key="5">
    <source>
        <dbReference type="Proteomes" id="UP001499951"/>
    </source>
</evidence>
<accession>A0ABN1F5F9</accession>
<feature type="chain" id="PRO_5045901928" evidence="2">
    <location>
        <begin position="21"/>
        <end position="284"/>
    </location>
</feature>
<gene>
    <name evidence="4" type="ORF">GCM10008942_34700</name>
</gene>
<sequence length="284" mass="30182">MKSIVASLCAAVLLAVAASAADPILLWPKGAPGSEGKTAPETMRINPPDEEVVSKVNAPSITPFLPDPAKATGAAVIIIPGGGHKEIWVTHEGYRVAQALADRGVAAFVLKYRLAYADGSTYKVMDHSLADVQRAIRLVKSRSAEWKIDPARVGVMGFSAGGHLTALAGTHIALENPKAADPIDRLSARPAFLGLIYAYLPAEVVFKADTPPSFFIFGDKDNVTTGQVNRYIEVQKLGVPSEIHILSGVAHGFGIRPTNPPQVAIWPTLLVNWLDASGFLQPKP</sequence>
<dbReference type="PANTHER" id="PTHR48081:SF6">
    <property type="entry name" value="PEPTIDASE S9 PROLYL OLIGOPEPTIDASE CATALYTIC DOMAIN-CONTAINING PROTEIN"/>
    <property type="match status" value="1"/>
</dbReference>
<dbReference type="Proteomes" id="UP001499951">
    <property type="component" value="Unassembled WGS sequence"/>
</dbReference>
<dbReference type="InterPro" id="IPR050300">
    <property type="entry name" value="GDXG_lipolytic_enzyme"/>
</dbReference>
<dbReference type="PANTHER" id="PTHR48081">
    <property type="entry name" value="AB HYDROLASE SUPERFAMILY PROTEIN C4A8.06C"/>
    <property type="match status" value="1"/>
</dbReference>
<comment type="caution">
    <text evidence="4">The sequence shown here is derived from an EMBL/GenBank/DDBJ whole genome shotgun (WGS) entry which is preliminary data.</text>
</comment>
<evidence type="ECO:0000259" key="3">
    <source>
        <dbReference type="Pfam" id="PF20434"/>
    </source>
</evidence>
<organism evidence="4 5">
    <name type="scientific">Rhizomicrobium electricum</name>
    <dbReference type="NCBI Taxonomy" id="480070"/>
    <lineage>
        <taxon>Bacteria</taxon>
        <taxon>Pseudomonadati</taxon>
        <taxon>Pseudomonadota</taxon>
        <taxon>Alphaproteobacteria</taxon>
        <taxon>Micropepsales</taxon>
        <taxon>Micropepsaceae</taxon>
        <taxon>Rhizomicrobium</taxon>
    </lineage>
</organism>
<keyword evidence="2" id="KW-0732">Signal</keyword>
<dbReference type="RefSeq" id="WP_166937203.1">
    <property type="nucleotide sequence ID" value="NZ_BAAADD010000010.1"/>
</dbReference>
<dbReference type="Gene3D" id="3.40.50.1820">
    <property type="entry name" value="alpha/beta hydrolase"/>
    <property type="match status" value="1"/>
</dbReference>
<dbReference type="GO" id="GO:0016787">
    <property type="term" value="F:hydrolase activity"/>
    <property type="evidence" value="ECO:0007669"/>
    <property type="project" value="UniProtKB-KW"/>
</dbReference>
<dbReference type="EMBL" id="BAAADD010000010">
    <property type="protein sequence ID" value="GAA0582867.1"/>
    <property type="molecule type" value="Genomic_DNA"/>
</dbReference>
<dbReference type="Pfam" id="PF20434">
    <property type="entry name" value="BD-FAE"/>
    <property type="match status" value="1"/>
</dbReference>
<evidence type="ECO:0000256" key="1">
    <source>
        <dbReference type="ARBA" id="ARBA00022801"/>
    </source>
</evidence>
<evidence type="ECO:0000313" key="4">
    <source>
        <dbReference type="EMBL" id="GAA0582867.1"/>
    </source>
</evidence>
<keyword evidence="1 4" id="KW-0378">Hydrolase</keyword>
<evidence type="ECO:0000256" key="2">
    <source>
        <dbReference type="SAM" id="SignalP"/>
    </source>
</evidence>
<dbReference type="InterPro" id="IPR029058">
    <property type="entry name" value="AB_hydrolase_fold"/>
</dbReference>
<proteinExistence type="predicted"/>
<dbReference type="InterPro" id="IPR049492">
    <property type="entry name" value="BD-FAE-like_dom"/>
</dbReference>
<reference evidence="4 5" key="1">
    <citation type="journal article" date="2019" name="Int. J. Syst. Evol. Microbiol.">
        <title>The Global Catalogue of Microorganisms (GCM) 10K type strain sequencing project: providing services to taxonomists for standard genome sequencing and annotation.</title>
        <authorList>
            <consortium name="The Broad Institute Genomics Platform"/>
            <consortium name="The Broad Institute Genome Sequencing Center for Infectious Disease"/>
            <person name="Wu L."/>
            <person name="Ma J."/>
        </authorList>
    </citation>
    <scope>NUCLEOTIDE SEQUENCE [LARGE SCALE GENOMIC DNA]</scope>
    <source>
        <strain evidence="4 5">JCM 15089</strain>
    </source>
</reference>
<name>A0ABN1F5F9_9PROT</name>